<dbReference type="EMBL" id="BK059097">
    <property type="protein sequence ID" value="DAE29716.1"/>
    <property type="molecule type" value="Genomic_DNA"/>
</dbReference>
<name>A0A8S5RFF3_9VIRU</name>
<organism evidence="1">
    <name type="scientific">virus sp. ctJLD79</name>
    <dbReference type="NCBI Taxonomy" id="2827987"/>
    <lineage>
        <taxon>Viruses</taxon>
    </lineage>
</organism>
<protein>
    <submittedName>
        <fullName evidence="1">Uncharacterized protein</fullName>
    </submittedName>
</protein>
<proteinExistence type="predicted"/>
<reference evidence="1" key="1">
    <citation type="journal article" date="2021" name="Proc. Natl. Acad. Sci. U.S.A.">
        <title>A Catalog of Tens of Thousands of Viruses from Human Metagenomes Reveals Hidden Associations with Chronic Diseases.</title>
        <authorList>
            <person name="Tisza M.J."/>
            <person name="Buck C.B."/>
        </authorList>
    </citation>
    <scope>NUCLEOTIDE SEQUENCE</scope>
    <source>
        <strain evidence="1">CtJLD79</strain>
    </source>
</reference>
<sequence length="29" mass="3331">MVPCCKNTNKALGTIFLLVYYCRIMGYNT</sequence>
<evidence type="ECO:0000313" key="1">
    <source>
        <dbReference type="EMBL" id="DAE29716.1"/>
    </source>
</evidence>
<accession>A0A8S5RFF3</accession>